<feature type="transmembrane region" description="Helical" evidence="1">
    <location>
        <begin position="315"/>
        <end position="332"/>
    </location>
</feature>
<dbReference type="Proteomes" id="UP000037035">
    <property type="component" value="Unassembled WGS sequence"/>
</dbReference>
<accession>A0A0L6VLI7</accession>
<evidence type="ECO:0000313" key="2">
    <source>
        <dbReference type="EMBL" id="KNZ61422.1"/>
    </source>
</evidence>
<protein>
    <submittedName>
        <fullName evidence="2">Uncharacterized protein</fullName>
    </submittedName>
</protein>
<dbReference type="VEuPathDB" id="FungiDB:VP01_1400g2"/>
<keyword evidence="1" id="KW-0472">Membrane</keyword>
<keyword evidence="1" id="KW-1133">Transmembrane helix</keyword>
<dbReference type="AlphaFoldDB" id="A0A0L6VLI7"/>
<feature type="transmembrane region" description="Helical" evidence="1">
    <location>
        <begin position="216"/>
        <end position="236"/>
    </location>
</feature>
<organism evidence="2 3">
    <name type="scientific">Puccinia sorghi</name>
    <dbReference type="NCBI Taxonomy" id="27349"/>
    <lineage>
        <taxon>Eukaryota</taxon>
        <taxon>Fungi</taxon>
        <taxon>Dikarya</taxon>
        <taxon>Basidiomycota</taxon>
        <taxon>Pucciniomycotina</taxon>
        <taxon>Pucciniomycetes</taxon>
        <taxon>Pucciniales</taxon>
        <taxon>Pucciniaceae</taxon>
        <taxon>Puccinia</taxon>
    </lineage>
</organism>
<reference evidence="2 3" key="1">
    <citation type="submission" date="2015-08" db="EMBL/GenBank/DDBJ databases">
        <title>Next Generation Sequencing and Analysis of the Genome of Puccinia sorghi L Schw, the Causal Agent of Maize Common Rust.</title>
        <authorList>
            <person name="Rochi L."/>
            <person name="Burguener G."/>
            <person name="Darino M."/>
            <person name="Turjanski A."/>
            <person name="Kreff E."/>
            <person name="Dieguez M.J."/>
            <person name="Sacco F."/>
        </authorList>
    </citation>
    <scope>NUCLEOTIDE SEQUENCE [LARGE SCALE GENOMIC DNA]</scope>
    <source>
        <strain evidence="2 3">RO10H11247</strain>
    </source>
</reference>
<keyword evidence="3" id="KW-1185">Reference proteome</keyword>
<dbReference type="EMBL" id="LAVV01004455">
    <property type="protein sequence ID" value="KNZ61422.1"/>
    <property type="molecule type" value="Genomic_DNA"/>
</dbReference>
<proteinExistence type="predicted"/>
<comment type="caution">
    <text evidence="2">The sequence shown here is derived from an EMBL/GenBank/DDBJ whole genome shotgun (WGS) entry which is preliminary data.</text>
</comment>
<feature type="transmembrane region" description="Helical" evidence="1">
    <location>
        <begin position="344"/>
        <end position="363"/>
    </location>
</feature>
<gene>
    <name evidence="2" type="ORF">VP01_1400g2</name>
</gene>
<evidence type="ECO:0000256" key="1">
    <source>
        <dbReference type="SAM" id="Phobius"/>
    </source>
</evidence>
<evidence type="ECO:0000313" key="3">
    <source>
        <dbReference type="Proteomes" id="UP000037035"/>
    </source>
</evidence>
<keyword evidence="1" id="KW-0812">Transmembrane</keyword>
<sequence>MTSLLCFALNHSHSQFVKLSHVFHLLLIYNGLVFFSHFPMDLSSLTKSYLVCWIGHMTCTNPLNTDIWICRSSVAQPHDCVKLLQLNILTSVYIRRLSSIFFPFSPEYIKNLPHLILEQDLLYSLTPLYTLHHLPLFHIITQSIYVSPTFTYQDLAVLSFPQYFVVLVLNILKESVATHRLTGSSIIKKQISSLMSPKMLLVNSKHLSKRILRKRGILQTIIITSYIKPFFLFIFGCGRAGGGLVSFWKQVGQAGSGALCETALPLKPDCSLRRLFSPRSVQRLLLKTLSLSSKALTWTAFVASKLVRKKCTHQLDLTLFIGFFSFLFNFTHPQLILKIHKKQNLLLVVVVLHCIIHLSCPLIRSDYLLRVCYYVFDSLSIKLVCFSSGQPSSLLTFLLSLNPLSPIIQAPYNFYSFHSSIINFTSSPSIYSIINYDAFIFHCRYEIPLCPFKFLFYIYSVHLPVAIKLLILRTFKPDPHSSSSFTHNIPH</sequence>
<name>A0A0L6VLI7_9BASI</name>